<name>A0A520S566_9GAMM</name>
<dbReference type="GO" id="GO:0016887">
    <property type="term" value="F:ATP hydrolysis activity"/>
    <property type="evidence" value="ECO:0007669"/>
    <property type="project" value="InterPro"/>
</dbReference>
<dbReference type="EMBL" id="SHAH01000012">
    <property type="protein sequence ID" value="RZO77626.1"/>
    <property type="molecule type" value="Genomic_DNA"/>
</dbReference>
<reference evidence="3 4" key="1">
    <citation type="submission" date="2019-02" db="EMBL/GenBank/DDBJ databases">
        <title>Prokaryotic population dynamics and viral predation in marine succession experiment using metagenomics: the confinement effect.</title>
        <authorList>
            <person name="Haro-Moreno J.M."/>
            <person name="Rodriguez-Valera F."/>
            <person name="Lopez-Perez M."/>
        </authorList>
    </citation>
    <scope>NUCLEOTIDE SEQUENCE [LARGE SCALE GENOMIC DNA]</scope>
    <source>
        <strain evidence="3">MED-G158</strain>
    </source>
</reference>
<evidence type="ECO:0000259" key="2">
    <source>
        <dbReference type="PROSITE" id="PS51724"/>
    </source>
</evidence>
<evidence type="ECO:0000256" key="1">
    <source>
        <dbReference type="SAM" id="MobiDB-lite"/>
    </source>
</evidence>
<feature type="domain" description="SPOR" evidence="2">
    <location>
        <begin position="416"/>
        <end position="494"/>
    </location>
</feature>
<gene>
    <name evidence="3" type="ORF">EVA69_01625</name>
</gene>
<dbReference type="Pfam" id="PF13401">
    <property type="entry name" value="AAA_22"/>
    <property type="match status" value="1"/>
</dbReference>
<feature type="region of interest" description="Disordered" evidence="1">
    <location>
        <begin position="291"/>
        <end position="361"/>
    </location>
</feature>
<dbReference type="PANTHER" id="PTHR35894:SF1">
    <property type="entry name" value="PHOSPHORIBULOKINASE _ URIDINE KINASE FAMILY"/>
    <property type="match status" value="1"/>
</dbReference>
<dbReference type="InterPro" id="IPR052026">
    <property type="entry name" value="ExeA_AAA_ATPase_DNA-bind"/>
</dbReference>
<comment type="caution">
    <text evidence="3">The sequence shown here is derived from an EMBL/GenBank/DDBJ whole genome shotgun (WGS) entry which is preliminary data.</text>
</comment>
<sequence length="509" mass="54701">MRKYQQILGLKTDPFQLETKPKSFYAGAGRQEILDALVRHVHYGAGASIVTGPLGSGKTVLVHQFLRSFAEESQPIFVRASLFMNQAQFLEALLEQLPVGASSPEPAVILEDLVRFAGQQEIEGRTLMLAIDDAHELASKVFELITALMQRLSPRALHICLLGEYHLVGMLENIINANIFDKIEQFKLKPFSAEDACEYVQHRLLGVGYQGTLPVATGRLGAICNEANGIPGAMTSAIADLLENELQEDLRAMPVSSALQFSSRYWQAAGALFVVVLLIWLTGPEPVPDVFEDNSQDQVANSGSPQRQQIAVGVSPAGSNQTSSSTTIPGSGAAIAPMPGRAMLPGTQTDRQPELQTEPSVSEHLLSQVVEGAKVGQPLKNSHENASPTALGEPTIPAFSGAGSEPLPDAETMGMGLNDGNYTIQLMGSRSEESVIKFLASADLPFQSGYFETRYQDEPWFVVVAGAFASRSQANAGIARLAAGVRELQPWVRAAAGIESPVRILKALN</sequence>
<feature type="compositionally biased region" description="Polar residues" evidence="1">
    <location>
        <begin position="346"/>
        <end position="360"/>
    </location>
</feature>
<dbReference type="InterPro" id="IPR007730">
    <property type="entry name" value="SPOR-like_dom"/>
</dbReference>
<feature type="compositionally biased region" description="Polar residues" evidence="1">
    <location>
        <begin position="296"/>
        <end position="309"/>
    </location>
</feature>
<dbReference type="AlphaFoldDB" id="A0A520S566"/>
<dbReference type="Gene3D" id="3.40.50.300">
    <property type="entry name" value="P-loop containing nucleotide triphosphate hydrolases"/>
    <property type="match status" value="1"/>
</dbReference>
<evidence type="ECO:0000313" key="4">
    <source>
        <dbReference type="Proteomes" id="UP000320404"/>
    </source>
</evidence>
<organism evidence="3 4">
    <name type="scientific">OM182 bacterium</name>
    <dbReference type="NCBI Taxonomy" id="2510334"/>
    <lineage>
        <taxon>Bacteria</taxon>
        <taxon>Pseudomonadati</taxon>
        <taxon>Pseudomonadota</taxon>
        <taxon>Gammaproteobacteria</taxon>
        <taxon>OMG group</taxon>
        <taxon>OM182 clade</taxon>
    </lineage>
</organism>
<dbReference type="CDD" id="cd01120">
    <property type="entry name" value="RecA-like_superfamily"/>
    <property type="match status" value="1"/>
</dbReference>
<dbReference type="SUPFAM" id="SSF52540">
    <property type="entry name" value="P-loop containing nucleoside triphosphate hydrolases"/>
    <property type="match status" value="1"/>
</dbReference>
<dbReference type="Pfam" id="PF05036">
    <property type="entry name" value="SPOR"/>
    <property type="match status" value="1"/>
</dbReference>
<dbReference type="InterPro" id="IPR049945">
    <property type="entry name" value="AAA_22"/>
</dbReference>
<feature type="compositionally biased region" description="Polar residues" evidence="1">
    <location>
        <begin position="317"/>
        <end position="329"/>
    </location>
</feature>
<protein>
    <recommendedName>
        <fullName evidence="2">SPOR domain-containing protein</fullName>
    </recommendedName>
</protein>
<dbReference type="Proteomes" id="UP000320404">
    <property type="component" value="Unassembled WGS sequence"/>
</dbReference>
<dbReference type="PROSITE" id="PS51724">
    <property type="entry name" value="SPOR"/>
    <property type="match status" value="1"/>
</dbReference>
<dbReference type="GO" id="GO:0042834">
    <property type="term" value="F:peptidoglycan binding"/>
    <property type="evidence" value="ECO:0007669"/>
    <property type="project" value="InterPro"/>
</dbReference>
<accession>A0A520S566</accession>
<dbReference type="Gene3D" id="3.30.70.1070">
    <property type="entry name" value="Sporulation related repeat"/>
    <property type="match status" value="1"/>
</dbReference>
<evidence type="ECO:0000313" key="3">
    <source>
        <dbReference type="EMBL" id="RZO77626.1"/>
    </source>
</evidence>
<proteinExistence type="predicted"/>
<dbReference type="InterPro" id="IPR027417">
    <property type="entry name" value="P-loop_NTPase"/>
</dbReference>
<dbReference type="InterPro" id="IPR036680">
    <property type="entry name" value="SPOR-like_sf"/>
</dbReference>
<dbReference type="PANTHER" id="PTHR35894">
    <property type="entry name" value="GENERAL SECRETION PATHWAY PROTEIN A-RELATED"/>
    <property type="match status" value="1"/>
</dbReference>